<comment type="subcellular location">
    <subcellularLocation>
        <location evidence="2">Mitochondrion outer membrane</location>
        <topology evidence="2">Single-pass membrane protein</topology>
    </subcellularLocation>
</comment>
<dbReference type="Proteomes" id="UP000045706">
    <property type="component" value="Unassembled WGS sequence"/>
</dbReference>
<comment type="function">
    <text evidence="12">May mediate the reduction of outer membrane cytochrome b5.</text>
</comment>
<feature type="compositionally biased region" description="Polar residues" evidence="17">
    <location>
        <begin position="49"/>
        <end position="59"/>
    </location>
</feature>
<feature type="binding site" evidence="16">
    <location>
        <position position="294"/>
    </location>
    <ligand>
        <name>FAD</name>
        <dbReference type="ChEBI" id="CHEBI:57692"/>
    </ligand>
</feature>
<keyword evidence="5 16" id="KW-0285">Flavoprotein</keyword>
<dbReference type="EC" id="1.6.2.2" evidence="4"/>
<feature type="domain" description="Flavoprotein pyridine nucleotide cytochrome reductase-like FAD-binding" evidence="19">
    <location>
        <begin position="233"/>
        <end position="274"/>
    </location>
</feature>
<evidence type="ECO:0000256" key="9">
    <source>
        <dbReference type="ARBA" id="ARBA00023027"/>
    </source>
</evidence>
<dbReference type="FunFam" id="3.40.50.80:FF:000009">
    <property type="entry name" value="NADH-cytochrome b5 reductase"/>
    <property type="match status" value="1"/>
</dbReference>
<dbReference type="InterPro" id="IPR001709">
    <property type="entry name" value="Flavoprot_Pyr_Nucl_cyt_Rdtase"/>
</dbReference>
<comment type="similarity">
    <text evidence="3">Belongs to the flavoprotein pyridine nucleotide cytochrome reductase family.</text>
</comment>
<comment type="cofactor">
    <cofactor evidence="1 16">
        <name>FAD</name>
        <dbReference type="ChEBI" id="CHEBI:57692"/>
    </cofactor>
</comment>
<dbReference type="InterPro" id="IPR008333">
    <property type="entry name" value="Cbr1-like_FAD-bd_dom"/>
</dbReference>
<feature type="binding site" evidence="16">
    <location>
        <position position="243"/>
    </location>
    <ligand>
        <name>FAD</name>
        <dbReference type="ChEBI" id="CHEBI:57692"/>
    </ligand>
</feature>
<dbReference type="InterPro" id="IPR001834">
    <property type="entry name" value="CBR-like"/>
</dbReference>
<evidence type="ECO:0000256" key="10">
    <source>
        <dbReference type="ARBA" id="ARBA00023128"/>
    </source>
</evidence>
<dbReference type="SUPFAM" id="SSF52343">
    <property type="entry name" value="Ferredoxin reductase-like, C-terminal NADP-linked domain"/>
    <property type="match status" value="1"/>
</dbReference>
<evidence type="ECO:0000256" key="5">
    <source>
        <dbReference type="ARBA" id="ARBA00022630"/>
    </source>
</evidence>
<feature type="region of interest" description="Disordered" evidence="17">
    <location>
        <begin position="1"/>
        <end position="65"/>
    </location>
</feature>
<evidence type="ECO:0000313" key="20">
    <source>
        <dbReference type="EMBL" id="CRK22188.1"/>
    </source>
</evidence>
<evidence type="ECO:0000256" key="8">
    <source>
        <dbReference type="ARBA" id="ARBA00023002"/>
    </source>
</evidence>
<dbReference type="Gene3D" id="3.40.50.80">
    <property type="entry name" value="Nucleotide-binding domain of ferredoxin-NADP reductase (FNR) module"/>
    <property type="match status" value="1"/>
</dbReference>
<keyword evidence="8" id="KW-0560">Oxidoreductase</keyword>
<evidence type="ECO:0000256" key="11">
    <source>
        <dbReference type="ARBA" id="ARBA00023136"/>
    </source>
</evidence>
<feature type="binding site" evidence="16">
    <location>
        <position position="253"/>
    </location>
    <ligand>
        <name>FAD</name>
        <dbReference type="ChEBI" id="CHEBI:57692"/>
    </ligand>
</feature>
<reference evidence="21" key="1">
    <citation type="submission" date="2015-05" db="EMBL/GenBank/DDBJ databases">
        <authorList>
            <person name="Fogelqvist Johan"/>
        </authorList>
    </citation>
    <scope>NUCLEOTIDE SEQUENCE [LARGE SCALE GENOMIC DNA]</scope>
</reference>
<feature type="binding site" evidence="16">
    <location>
        <position position="245"/>
    </location>
    <ligand>
        <name>FAD</name>
        <dbReference type="ChEBI" id="CHEBI:57692"/>
    </ligand>
</feature>
<proteinExistence type="inferred from homology"/>
<evidence type="ECO:0000259" key="18">
    <source>
        <dbReference type="Pfam" id="PF00175"/>
    </source>
</evidence>
<evidence type="ECO:0000256" key="2">
    <source>
        <dbReference type="ARBA" id="ARBA00004572"/>
    </source>
</evidence>
<dbReference type="InterPro" id="IPR039261">
    <property type="entry name" value="FNR_nucleotide-bd"/>
</dbReference>
<accession>A0A0G4LJJ6</accession>
<sequence>MSQTPSPATSPPAASPASNPNHPPLPPLVTSPPNRHSTLPRPLSHASKNRLSQYSTGSIPSRSRPPSHIFPMFPSSLPYTLVRDFAYPVVQSMHYGPLPEPSHPASGLSTPMSESRRLSDPPATWDSKMSWETGGWQPDGFGRGNDLPPIQFGDGPPWSEDEDLQSPVVSSRHRKHKSSHAALGHGRHHGGASMANPANYDRERGYFMGTAGDGSERYYVNQGGEANGPGGDDEDAKGYLDLLVKKYPDGPMSTHMHDMTPGQRLDFKGPLPKYAWTANKHEHIALVAGGTGITPMYQLARAIFNNPADKTKVTLVFGNVTEEDILLRKEFAELENTYPQRFRAFYVLDKPTGEWSGGKGFIDKNLLKTVLPEPSSGNVKVFVCGPPGLMNAVSGNKKSPKDQGELVGILKELGYSPDQVYKF</sequence>
<dbReference type="PANTHER" id="PTHR19370:SF171">
    <property type="entry name" value="NADH-CYTOCHROME B5 REDUCTASE 2"/>
    <property type="match status" value="1"/>
</dbReference>
<keyword evidence="11" id="KW-0472">Membrane</keyword>
<keyword evidence="7 16" id="KW-0274">FAD</keyword>
<organism evidence="20 21">
    <name type="scientific">Verticillium longisporum</name>
    <name type="common">Verticillium dahliae var. longisporum</name>
    <dbReference type="NCBI Taxonomy" id="100787"/>
    <lineage>
        <taxon>Eukaryota</taxon>
        <taxon>Fungi</taxon>
        <taxon>Dikarya</taxon>
        <taxon>Ascomycota</taxon>
        <taxon>Pezizomycotina</taxon>
        <taxon>Sordariomycetes</taxon>
        <taxon>Hypocreomycetidae</taxon>
        <taxon>Glomerellales</taxon>
        <taxon>Plectosphaerellaceae</taxon>
        <taxon>Verticillium</taxon>
    </lineage>
</organism>
<feature type="domain" description="Oxidoreductase FAD/NAD(P)-binding" evidence="18">
    <location>
        <begin position="286"/>
        <end position="394"/>
    </location>
</feature>
<evidence type="ECO:0000256" key="6">
    <source>
        <dbReference type="ARBA" id="ARBA00022787"/>
    </source>
</evidence>
<evidence type="ECO:0000256" key="15">
    <source>
        <dbReference type="ARBA" id="ARBA00047682"/>
    </source>
</evidence>
<evidence type="ECO:0000256" key="12">
    <source>
        <dbReference type="ARBA" id="ARBA00037464"/>
    </source>
</evidence>
<dbReference type="InterPro" id="IPR001433">
    <property type="entry name" value="OxRdtase_FAD/NAD-bd"/>
</dbReference>
<keyword evidence="6" id="KW-1000">Mitochondrion outer membrane</keyword>
<protein>
    <recommendedName>
        <fullName evidence="13">NADH-cytochrome b5 reductase 2</fullName>
        <ecNumber evidence="4">1.6.2.2</ecNumber>
    </recommendedName>
    <alternativeName>
        <fullName evidence="14">Mitochondrial cytochrome b reductase</fullName>
    </alternativeName>
</protein>
<evidence type="ECO:0000256" key="13">
    <source>
        <dbReference type="ARBA" id="ARBA00039435"/>
    </source>
</evidence>
<name>A0A0G4LJJ6_VERLO</name>
<evidence type="ECO:0000313" key="21">
    <source>
        <dbReference type="Proteomes" id="UP000045706"/>
    </source>
</evidence>
<dbReference type="Gene3D" id="2.40.30.10">
    <property type="entry name" value="Translation factors"/>
    <property type="match status" value="1"/>
</dbReference>
<keyword evidence="10" id="KW-0496">Mitochondrion</keyword>
<dbReference type="GO" id="GO:0006696">
    <property type="term" value="P:ergosterol biosynthetic process"/>
    <property type="evidence" value="ECO:0007669"/>
    <property type="project" value="TreeGrafter"/>
</dbReference>
<dbReference type="Pfam" id="PF00175">
    <property type="entry name" value="NAD_binding_1"/>
    <property type="match status" value="1"/>
</dbReference>
<evidence type="ECO:0000256" key="7">
    <source>
        <dbReference type="ARBA" id="ARBA00022827"/>
    </source>
</evidence>
<comment type="catalytic activity">
    <reaction evidence="15">
        <text>2 Fe(III)-[cytochrome b5] + NADH = 2 Fe(II)-[cytochrome b5] + NAD(+) + H(+)</text>
        <dbReference type="Rhea" id="RHEA:46680"/>
        <dbReference type="Rhea" id="RHEA-COMP:10438"/>
        <dbReference type="Rhea" id="RHEA-COMP:10439"/>
        <dbReference type="ChEBI" id="CHEBI:15378"/>
        <dbReference type="ChEBI" id="CHEBI:29033"/>
        <dbReference type="ChEBI" id="CHEBI:29034"/>
        <dbReference type="ChEBI" id="CHEBI:57540"/>
        <dbReference type="ChEBI" id="CHEBI:57945"/>
        <dbReference type="EC" id="1.6.2.2"/>
    </reaction>
</comment>
<feature type="region of interest" description="Disordered" evidence="17">
    <location>
        <begin position="98"/>
        <end position="198"/>
    </location>
</feature>
<dbReference type="PANTHER" id="PTHR19370">
    <property type="entry name" value="NADH-CYTOCHROME B5 REDUCTASE"/>
    <property type="match status" value="1"/>
</dbReference>
<evidence type="ECO:0000256" key="14">
    <source>
        <dbReference type="ARBA" id="ARBA00041256"/>
    </source>
</evidence>
<feature type="compositionally biased region" description="Basic residues" evidence="17">
    <location>
        <begin position="171"/>
        <end position="190"/>
    </location>
</feature>
<dbReference type="CDD" id="cd06183">
    <property type="entry name" value="cyt_b5_reduct_like"/>
    <property type="match status" value="1"/>
</dbReference>
<evidence type="ECO:0000256" key="1">
    <source>
        <dbReference type="ARBA" id="ARBA00001974"/>
    </source>
</evidence>
<feature type="binding site" evidence="16">
    <location>
        <position position="252"/>
    </location>
    <ligand>
        <name>FAD</name>
        <dbReference type="ChEBI" id="CHEBI:57692"/>
    </ligand>
</feature>
<dbReference type="PRINTS" id="PR00406">
    <property type="entry name" value="CYTB5RDTASE"/>
</dbReference>
<dbReference type="AlphaFoldDB" id="A0A0G4LJJ6"/>
<dbReference type="Pfam" id="PF00970">
    <property type="entry name" value="FAD_binding_6"/>
    <property type="match status" value="1"/>
</dbReference>
<evidence type="ECO:0000259" key="19">
    <source>
        <dbReference type="Pfam" id="PF00970"/>
    </source>
</evidence>
<dbReference type="GO" id="GO:0005741">
    <property type="term" value="C:mitochondrial outer membrane"/>
    <property type="evidence" value="ECO:0007669"/>
    <property type="project" value="UniProtKB-SubCell"/>
</dbReference>
<evidence type="ECO:0000256" key="4">
    <source>
        <dbReference type="ARBA" id="ARBA00012011"/>
    </source>
</evidence>
<dbReference type="InterPro" id="IPR017938">
    <property type="entry name" value="Riboflavin_synthase-like_b-brl"/>
</dbReference>
<feature type="compositionally biased region" description="Pro residues" evidence="17">
    <location>
        <begin position="21"/>
        <end position="30"/>
    </location>
</feature>
<dbReference type="EMBL" id="CVQI01012891">
    <property type="protein sequence ID" value="CRK22188.1"/>
    <property type="molecule type" value="Genomic_DNA"/>
</dbReference>
<dbReference type="PRINTS" id="PR00371">
    <property type="entry name" value="FPNCR"/>
</dbReference>
<evidence type="ECO:0000256" key="17">
    <source>
        <dbReference type="SAM" id="MobiDB-lite"/>
    </source>
</evidence>
<dbReference type="SUPFAM" id="SSF63380">
    <property type="entry name" value="Riboflavin synthase domain-like"/>
    <property type="match status" value="1"/>
</dbReference>
<gene>
    <name evidence="20" type="ORF">BN1723_012605</name>
</gene>
<keyword evidence="9" id="KW-0520">NAD</keyword>
<evidence type="ECO:0000256" key="3">
    <source>
        <dbReference type="ARBA" id="ARBA00006105"/>
    </source>
</evidence>
<dbReference type="GO" id="GO:0090524">
    <property type="term" value="F:cytochrome-b5 reductase activity, acting on NADH"/>
    <property type="evidence" value="ECO:0007669"/>
    <property type="project" value="UniProtKB-EC"/>
</dbReference>
<evidence type="ECO:0000256" key="16">
    <source>
        <dbReference type="PIRSR" id="PIRSR601834-1"/>
    </source>
</evidence>